<evidence type="ECO:0000313" key="1">
    <source>
        <dbReference type="EMBL" id="KAH7975125.1"/>
    </source>
</evidence>
<gene>
    <name evidence="1" type="ORF">HPB49_024145</name>
</gene>
<reference evidence="1" key="1">
    <citation type="submission" date="2020-05" db="EMBL/GenBank/DDBJ databases">
        <title>Large-scale comparative analyses of tick genomes elucidate their genetic diversity and vector capacities.</title>
        <authorList>
            <person name="Jia N."/>
            <person name="Wang J."/>
            <person name="Shi W."/>
            <person name="Du L."/>
            <person name="Sun Y."/>
            <person name="Zhan W."/>
            <person name="Jiang J."/>
            <person name="Wang Q."/>
            <person name="Zhang B."/>
            <person name="Ji P."/>
            <person name="Sakyi L.B."/>
            <person name="Cui X."/>
            <person name="Yuan T."/>
            <person name="Jiang B."/>
            <person name="Yang W."/>
            <person name="Lam T.T.-Y."/>
            <person name="Chang Q."/>
            <person name="Ding S."/>
            <person name="Wang X."/>
            <person name="Zhu J."/>
            <person name="Ruan X."/>
            <person name="Zhao L."/>
            <person name="Wei J."/>
            <person name="Que T."/>
            <person name="Du C."/>
            <person name="Cheng J."/>
            <person name="Dai P."/>
            <person name="Han X."/>
            <person name="Huang E."/>
            <person name="Gao Y."/>
            <person name="Liu J."/>
            <person name="Shao H."/>
            <person name="Ye R."/>
            <person name="Li L."/>
            <person name="Wei W."/>
            <person name="Wang X."/>
            <person name="Wang C."/>
            <person name="Yang T."/>
            <person name="Huo Q."/>
            <person name="Li W."/>
            <person name="Guo W."/>
            <person name="Chen H."/>
            <person name="Zhou L."/>
            <person name="Ni X."/>
            <person name="Tian J."/>
            <person name="Zhou Y."/>
            <person name="Sheng Y."/>
            <person name="Liu T."/>
            <person name="Pan Y."/>
            <person name="Xia L."/>
            <person name="Li J."/>
            <person name="Zhao F."/>
            <person name="Cao W."/>
        </authorList>
    </citation>
    <scope>NUCLEOTIDE SEQUENCE</scope>
    <source>
        <strain evidence="1">Dsil-2018</strain>
    </source>
</reference>
<dbReference type="Proteomes" id="UP000821865">
    <property type="component" value="Chromosome 10"/>
</dbReference>
<protein>
    <submittedName>
        <fullName evidence="1">Uncharacterized protein</fullName>
    </submittedName>
</protein>
<dbReference type="EMBL" id="CM023479">
    <property type="protein sequence ID" value="KAH7975125.1"/>
    <property type="molecule type" value="Genomic_DNA"/>
</dbReference>
<proteinExistence type="predicted"/>
<evidence type="ECO:0000313" key="2">
    <source>
        <dbReference type="Proteomes" id="UP000821865"/>
    </source>
</evidence>
<keyword evidence="2" id="KW-1185">Reference proteome</keyword>
<comment type="caution">
    <text evidence="1">The sequence shown here is derived from an EMBL/GenBank/DDBJ whole genome shotgun (WGS) entry which is preliminary data.</text>
</comment>
<organism evidence="1 2">
    <name type="scientific">Dermacentor silvarum</name>
    <name type="common">Tick</name>
    <dbReference type="NCBI Taxonomy" id="543639"/>
    <lineage>
        <taxon>Eukaryota</taxon>
        <taxon>Metazoa</taxon>
        <taxon>Ecdysozoa</taxon>
        <taxon>Arthropoda</taxon>
        <taxon>Chelicerata</taxon>
        <taxon>Arachnida</taxon>
        <taxon>Acari</taxon>
        <taxon>Parasitiformes</taxon>
        <taxon>Ixodida</taxon>
        <taxon>Ixodoidea</taxon>
        <taxon>Ixodidae</taxon>
        <taxon>Rhipicephalinae</taxon>
        <taxon>Dermacentor</taxon>
    </lineage>
</organism>
<name>A0ACB8DRN6_DERSI</name>
<accession>A0ACB8DRN6</accession>
<sequence length="66" mass="7787">MTKLRHELKSQRGRREFASLRAMFAARCEEYVAQLDDLQRQLAAAEDERNRPSTRCSHGDPPENWR</sequence>